<evidence type="ECO:0000313" key="7">
    <source>
        <dbReference type="Proteomes" id="UP000023152"/>
    </source>
</evidence>
<feature type="domain" description="SecA family profile" evidence="5">
    <location>
        <begin position="1"/>
        <end position="444"/>
    </location>
</feature>
<dbReference type="PANTHER" id="PTHR30612">
    <property type="entry name" value="SECA INNER MEMBRANE COMPONENT OF SEC PROTEIN SECRETION SYSTEM"/>
    <property type="match status" value="1"/>
</dbReference>
<dbReference type="PROSITE" id="PS51194">
    <property type="entry name" value="HELICASE_CTER"/>
    <property type="match status" value="1"/>
</dbReference>
<dbReference type="InterPro" id="IPR027417">
    <property type="entry name" value="P-loop_NTPase"/>
</dbReference>
<keyword evidence="2" id="KW-0653">Protein transport</keyword>
<protein>
    <submittedName>
        <fullName evidence="6">Uncharacterized protein</fullName>
    </submittedName>
</protein>
<dbReference type="Gene3D" id="3.40.50.410">
    <property type="entry name" value="von Willebrand factor, type A domain"/>
    <property type="match status" value="1"/>
</dbReference>
<evidence type="ECO:0000256" key="2">
    <source>
        <dbReference type="ARBA" id="ARBA00022927"/>
    </source>
</evidence>
<evidence type="ECO:0000313" key="6">
    <source>
        <dbReference type="EMBL" id="ETO26473.1"/>
    </source>
</evidence>
<dbReference type="EMBL" id="ASPP01007854">
    <property type="protein sequence ID" value="ETO26473.1"/>
    <property type="molecule type" value="Genomic_DNA"/>
</dbReference>
<keyword evidence="1" id="KW-0963">Cytoplasm</keyword>
<dbReference type="InterPro" id="IPR001650">
    <property type="entry name" value="Helicase_C-like"/>
</dbReference>
<proteinExistence type="predicted"/>
<dbReference type="SUPFAM" id="SSF53300">
    <property type="entry name" value="vWA-like"/>
    <property type="match status" value="1"/>
</dbReference>
<keyword evidence="7" id="KW-1185">Reference proteome</keyword>
<feature type="domain" description="Helicase C-terminal" evidence="4">
    <location>
        <begin position="280"/>
        <end position="439"/>
    </location>
</feature>
<name>X6NKP0_RETFI</name>
<dbReference type="SUPFAM" id="SSF52540">
    <property type="entry name" value="P-loop containing nucleoside triphosphate hydrolases"/>
    <property type="match status" value="1"/>
</dbReference>
<evidence type="ECO:0000256" key="3">
    <source>
        <dbReference type="ARBA" id="ARBA00023010"/>
    </source>
</evidence>
<feature type="non-terminal residue" evidence="6">
    <location>
        <position position="1"/>
    </location>
</feature>
<keyword evidence="2" id="KW-0813">Transport</keyword>
<evidence type="ECO:0000259" key="5">
    <source>
        <dbReference type="PROSITE" id="PS51196"/>
    </source>
</evidence>
<dbReference type="InterPro" id="IPR036465">
    <property type="entry name" value="vWFA_dom_sf"/>
</dbReference>
<dbReference type="PROSITE" id="PS51196">
    <property type="entry name" value="SECA_MOTOR_DEAD"/>
    <property type="match status" value="1"/>
</dbReference>
<gene>
    <name evidence="6" type="ORF">RFI_10674</name>
</gene>
<dbReference type="GO" id="GO:0005524">
    <property type="term" value="F:ATP binding"/>
    <property type="evidence" value="ECO:0007669"/>
    <property type="project" value="InterPro"/>
</dbReference>
<dbReference type="Proteomes" id="UP000023152">
    <property type="component" value="Unassembled WGS sequence"/>
</dbReference>
<reference evidence="6 7" key="1">
    <citation type="journal article" date="2013" name="Curr. Biol.">
        <title>The Genome of the Foraminiferan Reticulomyxa filosa.</title>
        <authorList>
            <person name="Glockner G."/>
            <person name="Hulsmann N."/>
            <person name="Schleicher M."/>
            <person name="Noegel A.A."/>
            <person name="Eichinger L."/>
            <person name="Gallinger C."/>
            <person name="Pawlowski J."/>
            <person name="Sierra R."/>
            <person name="Euteneuer U."/>
            <person name="Pillet L."/>
            <person name="Moustafa A."/>
            <person name="Platzer M."/>
            <person name="Groth M."/>
            <person name="Szafranski K."/>
            <person name="Schliwa M."/>
        </authorList>
    </citation>
    <scope>NUCLEOTIDE SEQUENCE [LARGE SCALE GENOMIC DNA]</scope>
</reference>
<sequence length="739" mass="84669">SFELLFTTLSITDHVHYGTFNKLCEGIINEGGDVRKLVENMIIPDEEKKSAEISRVIRAKILLIDEVDVFFNKEFYGSCYSPAATLSHHTITNLIDYIWKNKALNLTLDEVKKSNEYEECCKILKEWSLLLDEAIKDMLNDIQTFESHGYQVSNDKIGYKEQDTICYNVRYGYKTLFAYYYEHEQNKISDESFRKNIFMSFQIGNFSYAEVPKNFCCIMGVSGTLKTLSEPEKEVVEKDYHVSKNTYMPSLFGDNKLIFAEKKDILIVEECDYFTTLKKEIDDRLIGTNPATKRSVLVFFESKKQLMEFYDSSNFLVMKENAVMMDEEKICQEKEALIKRATTSGYVGLFTRAFGRGTDFISRDEIVAANGGIHVIQTFLSEELSEEMQIRGRTARQGTSGSYSLVLCEKPLERFLITKTEIESARKAGNFYPLLHAKRSEFFKLQYAESKKYVEYAANEHKLGEELIAALKRDDVDTVKKMLCERNKGAEQKKLSRTIVLMDGTGSMDHLLQKAKNAVCTMFERISTILKENGESPNSFEMQFVVYRNYNAPEDMILQTSTWESKPENLRNFMESIEANYGWGNEAIEIGLAHVNREVEKEKGSVSQVILIGDAAANTKPEVFSKRKDSKQYKFGEDYWKNTKLFSIPSYYEDELARLKERNIPVHAFYIEQRAQQNFMQIANVSSGRCEKLDINSNKGSDQLTDLVSVEVLKNAGGANGGVLVNAYNAKFSKSYTNT</sequence>
<dbReference type="InterPro" id="IPR014018">
    <property type="entry name" value="SecA_motor_DEAD"/>
</dbReference>
<evidence type="ECO:0000259" key="4">
    <source>
        <dbReference type="PROSITE" id="PS51194"/>
    </source>
</evidence>
<dbReference type="GO" id="GO:0006605">
    <property type="term" value="P:protein targeting"/>
    <property type="evidence" value="ECO:0007669"/>
    <property type="project" value="InterPro"/>
</dbReference>
<dbReference type="OrthoDB" id="7614088at2759"/>
<dbReference type="PANTHER" id="PTHR30612:SF0">
    <property type="entry name" value="CHLOROPLAST PROTEIN-TRANSPORTING ATPASE"/>
    <property type="match status" value="1"/>
</dbReference>
<organism evidence="6 7">
    <name type="scientific">Reticulomyxa filosa</name>
    <dbReference type="NCBI Taxonomy" id="46433"/>
    <lineage>
        <taxon>Eukaryota</taxon>
        <taxon>Sar</taxon>
        <taxon>Rhizaria</taxon>
        <taxon>Retaria</taxon>
        <taxon>Foraminifera</taxon>
        <taxon>Monothalamids</taxon>
        <taxon>Reticulomyxidae</taxon>
        <taxon>Reticulomyxa</taxon>
    </lineage>
</organism>
<dbReference type="AlphaFoldDB" id="X6NKP0"/>
<dbReference type="Gene3D" id="3.40.50.300">
    <property type="entry name" value="P-loop containing nucleotide triphosphate hydrolases"/>
    <property type="match status" value="1"/>
</dbReference>
<evidence type="ECO:0000256" key="1">
    <source>
        <dbReference type="ARBA" id="ARBA00022490"/>
    </source>
</evidence>
<dbReference type="InterPro" id="IPR000185">
    <property type="entry name" value="SecA"/>
</dbReference>
<comment type="caution">
    <text evidence="6">The sequence shown here is derived from an EMBL/GenBank/DDBJ whole genome shotgun (WGS) entry which is preliminary data.</text>
</comment>
<accession>X6NKP0</accession>
<keyword evidence="3" id="KW-0811">Translocation</keyword>
<dbReference type="GO" id="GO:0006886">
    <property type="term" value="P:intracellular protein transport"/>
    <property type="evidence" value="ECO:0007669"/>
    <property type="project" value="InterPro"/>
</dbReference>